<dbReference type="EMBL" id="RBWV01000009">
    <property type="protein sequence ID" value="RKS80329.1"/>
    <property type="molecule type" value="Genomic_DNA"/>
</dbReference>
<evidence type="ECO:0000256" key="1">
    <source>
        <dbReference type="SAM" id="Phobius"/>
    </source>
</evidence>
<dbReference type="Proteomes" id="UP000281955">
    <property type="component" value="Unassembled WGS sequence"/>
</dbReference>
<accession>A0A420XUK0</accession>
<proteinExistence type="predicted"/>
<dbReference type="RefSeq" id="WP_121192033.1">
    <property type="nucleotide sequence ID" value="NZ_RBWV01000009.1"/>
</dbReference>
<dbReference type="AlphaFoldDB" id="A0A420XUK0"/>
<feature type="transmembrane region" description="Helical" evidence="1">
    <location>
        <begin position="194"/>
        <end position="216"/>
    </location>
</feature>
<keyword evidence="1" id="KW-0812">Transmembrane</keyword>
<sequence length="410" mass="45998">MPHQVAVTIRAAVRPGRLPGLREVLTAMADDPAANDVLPFAELPGLHFARVVVVDEQTSPLLFLMLDCDAPERRLLRALSQHEGLDRLLGCCQGYPAVARPSGRARFLRSHRQRSAVVYVHDVGRTVQQVRLEARLRAALEDSLDEGGPVERSCREVRERLRREVASRPDLTEALDRPARPALRFRLREAAHRVAVPAALLVLLPVVLPALVLWFLALRRHERRDPAARVPLDPARLRALGDAEDYGVQNAFTSIAPVKPGRFWSVSCSMSIAVGDYVARHVFNHQGLSGLRTVHFARFDRVGDRMLFTSYYDGSLESYNNDFVDQIAWVLNTVFGVEEGFPRTRWLVRDGAHDEVGFKAFIRGHQIETPVWWSAYPELAAVTVDENAAIRAGLRGPMTEQEAARWLARL</sequence>
<reference evidence="2 3" key="1">
    <citation type="submission" date="2018-10" db="EMBL/GenBank/DDBJ databases">
        <title>Genomic Encyclopedia of Archaeal and Bacterial Type Strains, Phase II (KMG-II): from individual species to whole genera.</title>
        <authorList>
            <person name="Goeker M."/>
        </authorList>
    </citation>
    <scope>NUCLEOTIDE SEQUENCE [LARGE SCALE GENOMIC DNA]</scope>
    <source>
        <strain evidence="2 3">RP-AC37</strain>
    </source>
</reference>
<comment type="caution">
    <text evidence="2">The sequence shown here is derived from an EMBL/GenBank/DDBJ whole genome shotgun (WGS) entry which is preliminary data.</text>
</comment>
<keyword evidence="1" id="KW-1133">Transmembrane helix</keyword>
<protein>
    <submittedName>
        <fullName evidence="2">Uncharacterized protein</fullName>
    </submittedName>
</protein>
<keyword evidence="3" id="KW-1185">Reference proteome</keyword>
<evidence type="ECO:0000313" key="2">
    <source>
        <dbReference type="EMBL" id="RKS80329.1"/>
    </source>
</evidence>
<evidence type="ECO:0000313" key="3">
    <source>
        <dbReference type="Proteomes" id="UP000281955"/>
    </source>
</evidence>
<organism evidence="2 3">
    <name type="scientific">Motilibacter peucedani</name>
    <dbReference type="NCBI Taxonomy" id="598650"/>
    <lineage>
        <taxon>Bacteria</taxon>
        <taxon>Bacillati</taxon>
        <taxon>Actinomycetota</taxon>
        <taxon>Actinomycetes</taxon>
        <taxon>Motilibacterales</taxon>
        <taxon>Motilibacteraceae</taxon>
        <taxon>Motilibacter</taxon>
    </lineage>
</organism>
<name>A0A420XUK0_9ACTN</name>
<dbReference type="OrthoDB" id="116741at2"/>
<gene>
    <name evidence="2" type="ORF">CLV35_0757</name>
</gene>
<keyword evidence="1" id="KW-0472">Membrane</keyword>
<dbReference type="InParanoid" id="A0A420XUK0"/>